<sequence length="228" mass="25248">MATLGPYHTEKDSAQNLCCGETPQKSEVPVSQVEPTPQVVPKIFSPAPAWSSTAVIDSKLKKLSLDSYAGKYLIMLFYQYDFSFVCPTEIIQFSDRVEEFQKSGCELVAVSTDSQYSHLAWILTPRKQGGLSEMRIPMVSDKNHAISRSYGVLDENEGVSMKALFVIDKKQFIRHVSISDHCLARSVDESLRIVEGCLFADTYGNVCPMGPREGGLTTKKASDVFSTT</sequence>
<protein>
    <recommendedName>
        <fullName evidence="2">thioredoxin-dependent peroxiredoxin</fullName>
        <ecNumber evidence="2">1.11.1.24</ecNumber>
    </recommendedName>
</protein>
<evidence type="ECO:0000256" key="1">
    <source>
        <dbReference type="ARBA" id="ARBA00009796"/>
    </source>
</evidence>
<keyword evidence="5" id="KW-0560">Oxidoreductase</keyword>
<keyword evidence="10" id="KW-1185">Reference proteome</keyword>
<proteinExistence type="inferred from homology"/>
<dbReference type="GO" id="GO:0042744">
    <property type="term" value="P:hydrogen peroxide catabolic process"/>
    <property type="evidence" value="ECO:0007669"/>
    <property type="project" value="TreeGrafter"/>
</dbReference>
<dbReference type="EMBL" id="KQ435007">
    <property type="protein sequence ID" value="KZC13484.1"/>
    <property type="molecule type" value="Genomic_DNA"/>
</dbReference>
<dbReference type="Gene3D" id="3.40.30.10">
    <property type="entry name" value="Glutaredoxin"/>
    <property type="match status" value="1"/>
</dbReference>
<dbReference type="GO" id="GO:0008379">
    <property type="term" value="F:thioredoxin peroxidase activity"/>
    <property type="evidence" value="ECO:0007669"/>
    <property type="project" value="TreeGrafter"/>
</dbReference>
<dbReference type="PANTHER" id="PTHR10681:SF171">
    <property type="entry name" value="PEROXIREDOXIN 4"/>
    <property type="match status" value="1"/>
</dbReference>
<dbReference type="PANTHER" id="PTHR10681">
    <property type="entry name" value="THIOREDOXIN PEROXIDASE"/>
    <property type="match status" value="1"/>
</dbReference>
<dbReference type="InterPro" id="IPR013766">
    <property type="entry name" value="Thioredoxin_domain"/>
</dbReference>
<organism evidence="9 10">
    <name type="scientific">Dufourea novaeangliae</name>
    <name type="common">Sweat bee</name>
    <dbReference type="NCBI Taxonomy" id="178035"/>
    <lineage>
        <taxon>Eukaryota</taxon>
        <taxon>Metazoa</taxon>
        <taxon>Ecdysozoa</taxon>
        <taxon>Arthropoda</taxon>
        <taxon>Hexapoda</taxon>
        <taxon>Insecta</taxon>
        <taxon>Pterygota</taxon>
        <taxon>Neoptera</taxon>
        <taxon>Endopterygota</taxon>
        <taxon>Hymenoptera</taxon>
        <taxon>Apocrita</taxon>
        <taxon>Aculeata</taxon>
        <taxon>Apoidea</taxon>
        <taxon>Anthophila</taxon>
        <taxon>Halictidae</taxon>
        <taxon>Rophitinae</taxon>
        <taxon>Dufourea</taxon>
    </lineage>
</organism>
<dbReference type="OrthoDB" id="185659at2759"/>
<evidence type="ECO:0000256" key="2">
    <source>
        <dbReference type="ARBA" id="ARBA00013017"/>
    </source>
</evidence>
<dbReference type="InterPro" id="IPR036249">
    <property type="entry name" value="Thioredoxin-like_sf"/>
</dbReference>
<gene>
    <name evidence="9" type="ORF">WN55_05035</name>
</gene>
<evidence type="ECO:0000313" key="10">
    <source>
        <dbReference type="Proteomes" id="UP000076502"/>
    </source>
</evidence>
<dbReference type="GO" id="GO:0006979">
    <property type="term" value="P:response to oxidative stress"/>
    <property type="evidence" value="ECO:0007669"/>
    <property type="project" value="TreeGrafter"/>
</dbReference>
<dbReference type="GO" id="GO:0045454">
    <property type="term" value="P:cell redox homeostasis"/>
    <property type="evidence" value="ECO:0007669"/>
    <property type="project" value="TreeGrafter"/>
</dbReference>
<dbReference type="Pfam" id="PF00578">
    <property type="entry name" value="AhpC-TSA"/>
    <property type="match status" value="1"/>
</dbReference>
<keyword evidence="4" id="KW-0049">Antioxidant</keyword>
<keyword evidence="3" id="KW-0575">Peroxidase</keyword>
<evidence type="ECO:0000259" key="8">
    <source>
        <dbReference type="PROSITE" id="PS51352"/>
    </source>
</evidence>
<dbReference type="EC" id="1.11.1.24" evidence="2"/>
<dbReference type="InterPro" id="IPR000866">
    <property type="entry name" value="AhpC/TSA"/>
</dbReference>
<keyword evidence="6" id="KW-0676">Redox-active center</keyword>
<evidence type="ECO:0000256" key="5">
    <source>
        <dbReference type="ARBA" id="ARBA00023002"/>
    </source>
</evidence>
<dbReference type="CDD" id="cd03015">
    <property type="entry name" value="PRX_Typ2cys"/>
    <property type="match status" value="1"/>
</dbReference>
<name>A0A154PQ06_DUFNO</name>
<dbReference type="AlphaFoldDB" id="A0A154PQ06"/>
<evidence type="ECO:0000256" key="4">
    <source>
        <dbReference type="ARBA" id="ARBA00022862"/>
    </source>
</evidence>
<dbReference type="PROSITE" id="PS51352">
    <property type="entry name" value="THIOREDOXIN_2"/>
    <property type="match status" value="1"/>
</dbReference>
<evidence type="ECO:0000256" key="3">
    <source>
        <dbReference type="ARBA" id="ARBA00022559"/>
    </source>
</evidence>
<evidence type="ECO:0000256" key="7">
    <source>
        <dbReference type="ARBA" id="ARBA00049091"/>
    </source>
</evidence>
<dbReference type="STRING" id="178035.A0A154PQ06"/>
<dbReference type="GO" id="GO:0005829">
    <property type="term" value="C:cytosol"/>
    <property type="evidence" value="ECO:0007669"/>
    <property type="project" value="TreeGrafter"/>
</dbReference>
<comment type="similarity">
    <text evidence="1">Belongs to the peroxiredoxin family. AhpC/Prx1 subfamily.</text>
</comment>
<accession>A0A154PQ06</accession>
<reference evidence="9 10" key="1">
    <citation type="submission" date="2015-07" db="EMBL/GenBank/DDBJ databases">
        <title>The genome of Dufourea novaeangliae.</title>
        <authorList>
            <person name="Pan H."/>
            <person name="Kapheim K."/>
        </authorList>
    </citation>
    <scope>NUCLEOTIDE SEQUENCE [LARGE SCALE GENOMIC DNA]</scope>
    <source>
        <strain evidence="9">0120121106</strain>
        <tissue evidence="9">Whole body</tissue>
    </source>
</reference>
<dbReference type="GO" id="GO:0033554">
    <property type="term" value="P:cellular response to stress"/>
    <property type="evidence" value="ECO:0007669"/>
    <property type="project" value="TreeGrafter"/>
</dbReference>
<dbReference type="SUPFAM" id="SSF52833">
    <property type="entry name" value="Thioredoxin-like"/>
    <property type="match status" value="1"/>
</dbReference>
<dbReference type="Proteomes" id="UP000076502">
    <property type="component" value="Unassembled WGS sequence"/>
</dbReference>
<dbReference type="InterPro" id="IPR050217">
    <property type="entry name" value="Peroxiredoxin"/>
</dbReference>
<feature type="domain" description="Thioredoxin" evidence="8">
    <location>
        <begin position="41"/>
        <end position="199"/>
    </location>
</feature>
<comment type="catalytic activity">
    <reaction evidence="7">
        <text>a hydroperoxide + [thioredoxin]-dithiol = an alcohol + [thioredoxin]-disulfide + H2O</text>
        <dbReference type="Rhea" id="RHEA:62620"/>
        <dbReference type="Rhea" id="RHEA-COMP:10698"/>
        <dbReference type="Rhea" id="RHEA-COMP:10700"/>
        <dbReference type="ChEBI" id="CHEBI:15377"/>
        <dbReference type="ChEBI" id="CHEBI:29950"/>
        <dbReference type="ChEBI" id="CHEBI:30879"/>
        <dbReference type="ChEBI" id="CHEBI:35924"/>
        <dbReference type="ChEBI" id="CHEBI:50058"/>
        <dbReference type="EC" id="1.11.1.24"/>
    </reaction>
</comment>
<evidence type="ECO:0000313" key="9">
    <source>
        <dbReference type="EMBL" id="KZC13484.1"/>
    </source>
</evidence>
<evidence type="ECO:0000256" key="6">
    <source>
        <dbReference type="ARBA" id="ARBA00023284"/>
    </source>
</evidence>